<dbReference type="GO" id="GO:0005085">
    <property type="term" value="F:guanyl-nucleotide exchange factor activity"/>
    <property type="evidence" value="ECO:0007669"/>
    <property type="project" value="InterPro"/>
</dbReference>
<dbReference type="eggNOG" id="KOG0929">
    <property type="taxonomic scope" value="Eukaryota"/>
</dbReference>
<dbReference type="STRING" id="2903.R1ECU3"/>
<dbReference type="KEGG" id="ehx:EMIHUDRAFT_241767"/>
<dbReference type="PANTHER" id="PTHR10663:SF388">
    <property type="entry name" value="GOLGI-SPECIFIC BREFELDIN A-RESISTANCE GUANINE NUCLEOTIDE EXCHANGE FACTOR 1"/>
    <property type="match status" value="1"/>
</dbReference>
<name>A0A0D3JBE1_EMIH1</name>
<feature type="domain" description="SEC7" evidence="2">
    <location>
        <begin position="83"/>
        <end position="201"/>
    </location>
</feature>
<protein>
    <recommendedName>
        <fullName evidence="2">SEC7 domain-containing protein</fullName>
    </recommendedName>
</protein>
<dbReference type="Pfam" id="PF01369">
    <property type="entry name" value="Sec7"/>
    <property type="match status" value="1"/>
</dbReference>
<proteinExistence type="predicted"/>
<sequence>MASTGAAAREHGHLSPPVPEDDGEALLPSSCSARKAGGRHRRNPSGGAEVAHSLAASLAAVSERSAPPRLEAEESAGLLSSTGLELAGLAAAPYGGEHGLRSGGEEATSLAAAGGQGDDEDEDDRGSSFFFAAPLGDIAAFLHETKGLSKRKLGDYLGERGERHAELLSAYVRRFDFAGLSFVGAIRAFLSPFRLPGEAQR</sequence>
<dbReference type="AlphaFoldDB" id="A0A0D3JBE1"/>
<dbReference type="PaxDb" id="2903-EOD20826"/>
<dbReference type="HOGENOM" id="CLU_1363547_0_0_1"/>
<keyword evidence="4" id="KW-1185">Reference proteome</keyword>
<dbReference type="RefSeq" id="XP_005773255.1">
    <property type="nucleotide sequence ID" value="XM_005773198.1"/>
</dbReference>
<feature type="region of interest" description="Disordered" evidence="1">
    <location>
        <begin position="1"/>
        <end position="51"/>
    </location>
</feature>
<dbReference type="GO" id="GO:0032012">
    <property type="term" value="P:regulation of ARF protein signal transduction"/>
    <property type="evidence" value="ECO:0007669"/>
    <property type="project" value="InterPro"/>
</dbReference>
<dbReference type="PANTHER" id="PTHR10663">
    <property type="entry name" value="GUANYL-NUCLEOTIDE EXCHANGE FACTOR"/>
    <property type="match status" value="1"/>
</dbReference>
<accession>A0A0D3JBE1</accession>
<dbReference type="EnsemblProtists" id="EOD20826">
    <property type="protein sequence ID" value="EOD20826"/>
    <property type="gene ID" value="EMIHUDRAFT_241767"/>
</dbReference>
<reference evidence="4" key="1">
    <citation type="journal article" date="2013" name="Nature">
        <title>Pan genome of the phytoplankton Emiliania underpins its global distribution.</title>
        <authorList>
            <person name="Read B.A."/>
            <person name="Kegel J."/>
            <person name="Klute M.J."/>
            <person name="Kuo A."/>
            <person name="Lefebvre S.C."/>
            <person name="Maumus F."/>
            <person name="Mayer C."/>
            <person name="Miller J."/>
            <person name="Monier A."/>
            <person name="Salamov A."/>
            <person name="Young J."/>
            <person name="Aguilar M."/>
            <person name="Claverie J.M."/>
            <person name="Frickenhaus S."/>
            <person name="Gonzalez K."/>
            <person name="Herman E.K."/>
            <person name="Lin Y.C."/>
            <person name="Napier J."/>
            <person name="Ogata H."/>
            <person name="Sarno A.F."/>
            <person name="Shmutz J."/>
            <person name="Schroeder D."/>
            <person name="de Vargas C."/>
            <person name="Verret F."/>
            <person name="von Dassow P."/>
            <person name="Valentin K."/>
            <person name="Van de Peer Y."/>
            <person name="Wheeler G."/>
            <person name="Dacks J.B."/>
            <person name="Delwiche C.F."/>
            <person name="Dyhrman S.T."/>
            <person name="Glockner G."/>
            <person name="John U."/>
            <person name="Richards T."/>
            <person name="Worden A.Z."/>
            <person name="Zhang X."/>
            <person name="Grigoriev I.V."/>
            <person name="Allen A.E."/>
            <person name="Bidle K."/>
            <person name="Borodovsky M."/>
            <person name="Bowler C."/>
            <person name="Brownlee C."/>
            <person name="Cock J.M."/>
            <person name="Elias M."/>
            <person name="Gladyshev V.N."/>
            <person name="Groth M."/>
            <person name="Guda C."/>
            <person name="Hadaegh A."/>
            <person name="Iglesias-Rodriguez M.D."/>
            <person name="Jenkins J."/>
            <person name="Jones B.M."/>
            <person name="Lawson T."/>
            <person name="Leese F."/>
            <person name="Lindquist E."/>
            <person name="Lobanov A."/>
            <person name="Lomsadze A."/>
            <person name="Malik S.B."/>
            <person name="Marsh M.E."/>
            <person name="Mackinder L."/>
            <person name="Mock T."/>
            <person name="Mueller-Roeber B."/>
            <person name="Pagarete A."/>
            <person name="Parker M."/>
            <person name="Probert I."/>
            <person name="Quesneville H."/>
            <person name="Raines C."/>
            <person name="Rensing S.A."/>
            <person name="Riano-Pachon D.M."/>
            <person name="Richier S."/>
            <person name="Rokitta S."/>
            <person name="Shiraiwa Y."/>
            <person name="Soanes D.M."/>
            <person name="van der Giezen M."/>
            <person name="Wahlund T.M."/>
            <person name="Williams B."/>
            <person name="Wilson W."/>
            <person name="Wolfe G."/>
            <person name="Wurch L.L."/>
        </authorList>
    </citation>
    <scope>NUCLEOTIDE SEQUENCE</scope>
</reference>
<dbReference type="Gene3D" id="1.10.220.20">
    <property type="match status" value="1"/>
</dbReference>
<reference evidence="3" key="2">
    <citation type="submission" date="2024-10" db="UniProtKB">
        <authorList>
            <consortium name="EnsemblProtists"/>
        </authorList>
    </citation>
    <scope>IDENTIFICATION</scope>
</reference>
<organism evidence="3 4">
    <name type="scientific">Emiliania huxleyi (strain CCMP1516)</name>
    <dbReference type="NCBI Taxonomy" id="280463"/>
    <lineage>
        <taxon>Eukaryota</taxon>
        <taxon>Haptista</taxon>
        <taxon>Haptophyta</taxon>
        <taxon>Prymnesiophyceae</taxon>
        <taxon>Isochrysidales</taxon>
        <taxon>Noelaerhabdaceae</taxon>
        <taxon>Emiliania</taxon>
    </lineage>
</organism>
<evidence type="ECO:0000259" key="2">
    <source>
        <dbReference type="PROSITE" id="PS50190"/>
    </source>
</evidence>
<dbReference type="GeneID" id="17266367"/>
<evidence type="ECO:0000313" key="3">
    <source>
        <dbReference type="EnsemblProtists" id="EOD20826"/>
    </source>
</evidence>
<dbReference type="InterPro" id="IPR000904">
    <property type="entry name" value="Sec7_dom"/>
</dbReference>
<dbReference type="PROSITE" id="PS50190">
    <property type="entry name" value="SEC7"/>
    <property type="match status" value="1"/>
</dbReference>
<dbReference type="Proteomes" id="UP000013827">
    <property type="component" value="Unassembled WGS sequence"/>
</dbReference>
<dbReference type="SUPFAM" id="SSF48425">
    <property type="entry name" value="Sec7 domain"/>
    <property type="match status" value="1"/>
</dbReference>
<evidence type="ECO:0000256" key="1">
    <source>
        <dbReference type="SAM" id="MobiDB-lite"/>
    </source>
</evidence>
<dbReference type="InterPro" id="IPR035999">
    <property type="entry name" value="Sec7_dom_sf"/>
</dbReference>
<evidence type="ECO:0000313" key="4">
    <source>
        <dbReference type="Proteomes" id="UP000013827"/>
    </source>
</evidence>